<evidence type="ECO:0000313" key="7">
    <source>
        <dbReference type="Proteomes" id="UP001252243"/>
    </source>
</evidence>
<protein>
    <submittedName>
        <fullName evidence="6">ABC-type glutathione transport system ATPase component</fullName>
    </submittedName>
</protein>
<dbReference type="InterPro" id="IPR003439">
    <property type="entry name" value="ABC_transporter-like_ATP-bd"/>
</dbReference>
<organism evidence="6 7">
    <name type="scientific">Arthrobacter ginsengisoli</name>
    <dbReference type="NCBI Taxonomy" id="1356565"/>
    <lineage>
        <taxon>Bacteria</taxon>
        <taxon>Bacillati</taxon>
        <taxon>Actinomycetota</taxon>
        <taxon>Actinomycetes</taxon>
        <taxon>Micrococcales</taxon>
        <taxon>Micrococcaceae</taxon>
        <taxon>Arthrobacter</taxon>
    </lineage>
</organism>
<dbReference type="RefSeq" id="WP_310058248.1">
    <property type="nucleotide sequence ID" value="NZ_JAVDVQ010000011.1"/>
</dbReference>
<proteinExistence type="inferred from homology"/>
<evidence type="ECO:0000256" key="4">
    <source>
        <dbReference type="ARBA" id="ARBA00022840"/>
    </source>
</evidence>
<feature type="domain" description="ABC transporter" evidence="5">
    <location>
        <begin position="18"/>
        <end position="269"/>
    </location>
</feature>
<dbReference type="PROSITE" id="PS00211">
    <property type="entry name" value="ABC_TRANSPORTER_1"/>
    <property type="match status" value="1"/>
</dbReference>
<dbReference type="SUPFAM" id="SSF52540">
    <property type="entry name" value="P-loop containing nucleoside triphosphate hydrolases"/>
    <property type="match status" value="2"/>
</dbReference>
<dbReference type="Proteomes" id="UP001252243">
    <property type="component" value="Unassembled WGS sequence"/>
</dbReference>
<dbReference type="CDD" id="cd03257">
    <property type="entry name" value="ABC_NikE_OppD_transporters"/>
    <property type="match status" value="2"/>
</dbReference>
<dbReference type="PANTHER" id="PTHR43776:SF7">
    <property type="entry name" value="D,D-DIPEPTIDE TRANSPORT ATP-BINDING PROTEIN DDPF-RELATED"/>
    <property type="match status" value="1"/>
</dbReference>
<keyword evidence="3" id="KW-0547">Nucleotide-binding</keyword>
<dbReference type="PANTHER" id="PTHR43776">
    <property type="entry name" value="TRANSPORT ATP-BINDING PROTEIN"/>
    <property type="match status" value="1"/>
</dbReference>
<dbReference type="NCBIfam" id="NF008453">
    <property type="entry name" value="PRK11308.1"/>
    <property type="match status" value="2"/>
</dbReference>
<evidence type="ECO:0000313" key="6">
    <source>
        <dbReference type="EMBL" id="MDR7083480.1"/>
    </source>
</evidence>
<dbReference type="Pfam" id="PF00005">
    <property type="entry name" value="ABC_tran"/>
    <property type="match status" value="2"/>
</dbReference>
<accession>A0ABU1UEB3</accession>
<keyword evidence="7" id="KW-1185">Reference proteome</keyword>
<dbReference type="EMBL" id="JAVDVQ010000011">
    <property type="protein sequence ID" value="MDR7083480.1"/>
    <property type="molecule type" value="Genomic_DNA"/>
</dbReference>
<dbReference type="InterPro" id="IPR027417">
    <property type="entry name" value="P-loop_NTPase"/>
</dbReference>
<dbReference type="InterPro" id="IPR050319">
    <property type="entry name" value="ABC_transp_ATP-bind"/>
</dbReference>
<sequence length="555" mass="59953">MTINAVKPSGDAAPLLEVRGLHVEYGHGPEAIVAADSLGLVLKPGEIVALVGESGSGKSTLAKSLIGLLPESATVSAGSILFDGVDLAGLSERAMEKFRGRRIGMVPQDPGASLDPVKTVGSQVAEVFRLHPEEGKRSKSEIRAEVIRLFELVGIDRPAERLKQYPHELSGGLKQRVLIAIAFSLGPKLLIADEPTSALDVTVQRRVLEVFSRLARDHGTAVIFVTHDLAVATDLADRIVVMQQGKIREDRPVSDILAHPEDDYTVRLLREASPAGPKEVPAAVDSARDEPVAAIDVRGLTKVFGRGHTEHRAVDDVTFAVRQGTTFALVGESGSGKSTTARMIMRLLDPSSGTVRVHGTDVTSTQGKDKRELWRSLQLVYQNPDSALDPRLTVRDIVAEPLASFRVGSRLERRARVAELLDQVNLPARVAGSRPKELSGGQRQRVAIARALALGARALVLDEALSALDVLTQAQILVLLENLQRDLGLSYLFISHDLHVVERFASDVGVMSRGQLREVGPTAQVFANPQSEYTRLLLDSNPGRRLRELVASTAH</sequence>
<evidence type="ECO:0000256" key="1">
    <source>
        <dbReference type="ARBA" id="ARBA00005417"/>
    </source>
</evidence>
<gene>
    <name evidence="6" type="ORF">J2X01_002774</name>
</gene>
<dbReference type="PROSITE" id="PS50893">
    <property type="entry name" value="ABC_TRANSPORTER_2"/>
    <property type="match status" value="2"/>
</dbReference>
<keyword evidence="2" id="KW-0813">Transport</keyword>
<dbReference type="Gene3D" id="3.40.50.300">
    <property type="entry name" value="P-loop containing nucleotide triphosphate hydrolases"/>
    <property type="match status" value="2"/>
</dbReference>
<dbReference type="SMART" id="SM00382">
    <property type="entry name" value="AAA"/>
    <property type="match status" value="2"/>
</dbReference>
<name>A0ABU1UEB3_9MICC</name>
<evidence type="ECO:0000256" key="3">
    <source>
        <dbReference type="ARBA" id="ARBA00022741"/>
    </source>
</evidence>
<reference evidence="6 7" key="1">
    <citation type="submission" date="2023-07" db="EMBL/GenBank/DDBJ databases">
        <title>Sorghum-associated microbial communities from plants grown in Nebraska, USA.</title>
        <authorList>
            <person name="Schachtman D."/>
        </authorList>
    </citation>
    <scope>NUCLEOTIDE SEQUENCE [LARGE SCALE GENOMIC DNA]</scope>
    <source>
        <strain evidence="6 7">BE167</strain>
    </source>
</reference>
<evidence type="ECO:0000259" key="5">
    <source>
        <dbReference type="PROSITE" id="PS50893"/>
    </source>
</evidence>
<comment type="similarity">
    <text evidence="1">Belongs to the ABC transporter superfamily.</text>
</comment>
<evidence type="ECO:0000256" key="2">
    <source>
        <dbReference type="ARBA" id="ARBA00022448"/>
    </source>
</evidence>
<dbReference type="InterPro" id="IPR017871">
    <property type="entry name" value="ABC_transporter-like_CS"/>
</dbReference>
<keyword evidence="4" id="KW-0067">ATP-binding</keyword>
<comment type="caution">
    <text evidence="6">The sequence shown here is derived from an EMBL/GenBank/DDBJ whole genome shotgun (WGS) entry which is preliminary data.</text>
</comment>
<dbReference type="InterPro" id="IPR003593">
    <property type="entry name" value="AAA+_ATPase"/>
</dbReference>
<dbReference type="NCBIfam" id="NF007739">
    <property type="entry name" value="PRK10419.1"/>
    <property type="match status" value="2"/>
</dbReference>
<feature type="domain" description="ABC transporter" evidence="5">
    <location>
        <begin position="295"/>
        <end position="538"/>
    </location>
</feature>